<evidence type="ECO:0000313" key="3">
    <source>
        <dbReference type="Proteomes" id="UP000758155"/>
    </source>
</evidence>
<keyword evidence="3" id="KW-1185">Reference proteome</keyword>
<protein>
    <recommendedName>
        <fullName evidence="4">WSC domain-containing protein</fullName>
    </recommendedName>
</protein>
<proteinExistence type="predicted"/>
<sequence>MKVAILTLLALTACAQAGNICVSSFHRVSRFSTQRLMIFAAGHPCEDENAKQTGVAAAEDYCGKLPVEVEICGAKMKYVKVDQGHETWPGCHVGLEYEGKVYEGKAGKGDCSAECGLNTIIDGNVLFENVPVCNL</sequence>
<reference evidence="2" key="1">
    <citation type="submission" date="2019-04" db="EMBL/GenBank/DDBJ databases">
        <title>Sequencing of skin fungus with MAO and IRED activity.</title>
        <authorList>
            <person name="Marsaioli A.J."/>
            <person name="Bonatto J.M.C."/>
            <person name="Reis Junior O."/>
        </authorList>
    </citation>
    <scope>NUCLEOTIDE SEQUENCE</scope>
    <source>
        <strain evidence="2">28M1</strain>
    </source>
</reference>
<accession>A0A9P4WSC4</accession>
<dbReference type="OrthoDB" id="4768625at2759"/>
<dbReference type="AlphaFoldDB" id="A0A9P4WSC4"/>
<keyword evidence="1" id="KW-0732">Signal</keyword>
<evidence type="ECO:0000256" key="1">
    <source>
        <dbReference type="SAM" id="SignalP"/>
    </source>
</evidence>
<comment type="caution">
    <text evidence="2">The sequence shown here is derived from an EMBL/GenBank/DDBJ whole genome shotgun (WGS) entry which is preliminary data.</text>
</comment>
<feature type="chain" id="PRO_5040506047" description="WSC domain-containing protein" evidence="1">
    <location>
        <begin position="18"/>
        <end position="135"/>
    </location>
</feature>
<name>A0A9P4WSC4_9PLEO</name>
<organism evidence="2 3">
    <name type="scientific">Didymella heteroderae</name>
    <dbReference type="NCBI Taxonomy" id="1769908"/>
    <lineage>
        <taxon>Eukaryota</taxon>
        <taxon>Fungi</taxon>
        <taxon>Dikarya</taxon>
        <taxon>Ascomycota</taxon>
        <taxon>Pezizomycotina</taxon>
        <taxon>Dothideomycetes</taxon>
        <taxon>Pleosporomycetidae</taxon>
        <taxon>Pleosporales</taxon>
        <taxon>Pleosporineae</taxon>
        <taxon>Didymellaceae</taxon>
        <taxon>Didymella</taxon>
    </lineage>
</organism>
<evidence type="ECO:0000313" key="2">
    <source>
        <dbReference type="EMBL" id="KAF3040523.1"/>
    </source>
</evidence>
<feature type="signal peptide" evidence="1">
    <location>
        <begin position="1"/>
        <end position="17"/>
    </location>
</feature>
<gene>
    <name evidence="2" type="ORF">E8E12_008147</name>
</gene>
<evidence type="ECO:0008006" key="4">
    <source>
        <dbReference type="Google" id="ProtNLM"/>
    </source>
</evidence>
<dbReference type="Proteomes" id="UP000758155">
    <property type="component" value="Unassembled WGS sequence"/>
</dbReference>
<dbReference type="EMBL" id="SWKV01000025">
    <property type="protein sequence ID" value="KAF3040523.1"/>
    <property type="molecule type" value="Genomic_DNA"/>
</dbReference>